<sequence length="62" mass="6564">MKKIQMIGSEVVIVIVFVVAVAVAVAIVVDNCPSFLLKRSVAVAVNVDETGDITCARVEAFD</sequence>
<evidence type="ECO:0000313" key="2">
    <source>
        <dbReference type="EMBL" id="EJW73495.1"/>
    </source>
</evidence>
<reference evidence="3" key="1">
    <citation type="submission" date="2012-08" db="EMBL/GenBank/DDBJ databases">
        <title>The Genome Sequence of Wuchereria bancrofti.</title>
        <authorList>
            <person name="Nutman T.B."/>
            <person name="Fink D.L."/>
            <person name="Russ C."/>
            <person name="Young S."/>
            <person name="Zeng Q."/>
            <person name="Koehrsen M."/>
            <person name="Alvarado L."/>
            <person name="Berlin A."/>
            <person name="Chapman S.B."/>
            <person name="Chen Z."/>
            <person name="Freedman E."/>
            <person name="Gellesch M."/>
            <person name="Goldberg J."/>
            <person name="Griggs A."/>
            <person name="Gujja S."/>
            <person name="Heilman E.R."/>
            <person name="Heiman D."/>
            <person name="Hepburn T."/>
            <person name="Howarth C."/>
            <person name="Jen D."/>
            <person name="Larson L."/>
            <person name="Lewis B."/>
            <person name="Mehta T."/>
            <person name="Park D."/>
            <person name="Pearson M."/>
            <person name="Roberts A."/>
            <person name="Saif S."/>
            <person name="Shea T."/>
            <person name="Shenoy N."/>
            <person name="Sisk P."/>
            <person name="Stolte C."/>
            <person name="Sykes S."/>
            <person name="Walk T."/>
            <person name="White J."/>
            <person name="Yandava C."/>
            <person name="Haas B."/>
            <person name="Henn M.R."/>
            <person name="Nusbaum C."/>
            <person name="Birren B."/>
        </authorList>
    </citation>
    <scope>NUCLEOTIDE SEQUENCE [LARGE SCALE GENOMIC DNA]</scope>
    <source>
        <strain evidence="3">NA</strain>
    </source>
</reference>
<keyword evidence="1" id="KW-1133">Transmembrane helix</keyword>
<proteinExistence type="predicted"/>
<name>J9AH78_WUCBA</name>
<evidence type="ECO:0000313" key="3">
    <source>
        <dbReference type="Proteomes" id="UP000004810"/>
    </source>
</evidence>
<dbReference type="AlphaFoldDB" id="J9AH78"/>
<keyword evidence="1" id="KW-0472">Membrane</keyword>
<organism evidence="2 3">
    <name type="scientific">Wuchereria bancrofti</name>
    <dbReference type="NCBI Taxonomy" id="6293"/>
    <lineage>
        <taxon>Eukaryota</taxon>
        <taxon>Metazoa</taxon>
        <taxon>Ecdysozoa</taxon>
        <taxon>Nematoda</taxon>
        <taxon>Chromadorea</taxon>
        <taxon>Rhabditida</taxon>
        <taxon>Spirurina</taxon>
        <taxon>Spiruromorpha</taxon>
        <taxon>Filarioidea</taxon>
        <taxon>Onchocercidae</taxon>
        <taxon>Wuchereria</taxon>
    </lineage>
</organism>
<protein>
    <submittedName>
        <fullName evidence="2">Uncharacterized protein</fullName>
    </submittedName>
</protein>
<comment type="caution">
    <text evidence="2">The sequence shown here is derived from an EMBL/GenBank/DDBJ whole genome shotgun (WGS) entry which is preliminary data.</text>
</comment>
<gene>
    <name evidence="2" type="ORF">WUBG_15599</name>
</gene>
<evidence type="ECO:0000256" key="1">
    <source>
        <dbReference type="SAM" id="Phobius"/>
    </source>
</evidence>
<dbReference type="Proteomes" id="UP000004810">
    <property type="component" value="Unassembled WGS sequence"/>
</dbReference>
<accession>J9AH78</accession>
<feature type="transmembrane region" description="Helical" evidence="1">
    <location>
        <begin position="7"/>
        <end position="29"/>
    </location>
</feature>
<keyword evidence="1" id="KW-0812">Transmembrane</keyword>
<dbReference type="EMBL" id="ADBV01013948">
    <property type="protein sequence ID" value="EJW73495.1"/>
    <property type="molecule type" value="Genomic_DNA"/>
</dbReference>